<proteinExistence type="predicted"/>
<gene>
    <name evidence="1" type="ORF">ES724_11125</name>
</gene>
<evidence type="ECO:0000313" key="1">
    <source>
        <dbReference type="EMBL" id="TXD93155.1"/>
    </source>
</evidence>
<evidence type="ECO:0000313" key="2">
    <source>
        <dbReference type="Proteomes" id="UP000321367"/>
    </source>
</evidence>
<organism evidence="1 2">
    <name type="scientific">Gillisia hiemivivida</name>
    <dbReference type="NCBI Taxonomy" id="291190"/>
    <lineage>
        <taxon>Bacteria</taxon>
        <taxon>Pseudomonadati</taxon>
        <taxon>Bacteroidota</taxon>
        <taxon>Flavobacteriia</taxon>
        <taxon>Flavobacteriales</taxon>
        <taxon>Flavobacteriaceae</taxon>
        <taxon>Gillisia</taxon>
    </lineage>
</organism>
<dbReference type="Gene3D" id="3.40.50.10320">
    <property type="entry name" value="LmbE-like"/>
    <property type="match status" value="1"/>
</dbReference>
<accession>A0A5C6ZSU7</accession>
<dbReference type="RefSeq" id="WP_146933004.1">
    <property type="nucleotide sequence ID" value="NZ_CBCSHZ010000032.1"/>
</dbReference>
<dbReference type="AlphaFoldDB" id="A0A5C6ZSU7"/>
<dbReference type="SUPFAM" id="SSF102588">
    <property type="entry name" value="LmbE-like"/>
    <property type="match status" value="1"/>
</dbReference>
<dbReference type="InterPro" id="IPR024078">
    <property type="entry name" value="LmbE-like_dom_sf"/>
</dbReference>
<keyword evidence="2" id="KW-1185">Reference proteome</keyword>
<sequence>MRKFLPFIFFLVIISVQGQAPKNLNSAEIDQALKKLNFLGSVLYLAAHPDDENTRLISYLSNEVNARTGYLSITRGDGGQNLIGPELKELLGVIRTQELLAARRIDGGEQRFTRAIDFGYTKTPEESMEIWDKEVVLGDVVWAIRTFKPDVIINRFNHRTSGETHGQHTASALLGVEAFKLADNKSAYPEQLDYTETFSPTRLYFNTSPWFYGSQEAFDQADKSNFIQFDTGVYFPWNGLSNPEIAALSRSQHRSQGFGSSGSRGSQIEYVELIDGKVPETKGDIFAGIDTSWNRLKGGAAIGEILKEVEENYNFRDPSESLPKLIEAYKLMQDLEDSYWKNIKTSEIKDIILACSGLYIEALSNTPYSATNQSIEVNFEAINRSNIPVELSSVSVLPGSPSLEPNKVLSNNENWNEKLIYTIPKDAKYTSPYWLNKTPNLGTYVVEDLKIVGLPETPRLTKAIFNLKFYDEIISFDKELVYKTTDPVKGEVYQPFEIVPPVTASFNDNVLIYTNGEAKQIELTVTANQKDAMGKLSLKAPGTWKIEPKETNFDIKNNGGTATLSFMVTPPKEQSETNLIPEITFEGQVYSNEIIKLDYEHIPLQTLVLPAKTKLVKLDIKKKGELVGYIDGAGDVIPESLEQIGYKVIRINPNDINATSLAKFDAIVLGIRAYNMVELLKFKQKELMKYVENGGTLISQYNTNRGLVLDNLAPYKLELSRDRVTEEDAKVEFLDPQHPVLNSPNKITQKDFENWVQERGLYFSDSWAPEFTPIFAMHDKNEANSKGSLLIAKYGKGHYIYTGLSFFRQFPDAVPGAFRLFANLISIGK</sequence>
<dbReference type="EMBL" id="VORY01000013">
    <property type="protein sequence ID" value="TXD93155.1"/>
    <property type="molecule type" value="Genomic_DNA"/>
</dbReference>
<dbReference type="InterPro" id="IPR003737">
    <property type="entry name" value="GlcNAc_PI_deacetylase-related"/>
</dbReference>
<dbReference type="Proteomes" id="UP000321367">
    <property type="component" value="Unassembled WGS sequence"/>
</dbReference>
<name>A0A5C6ZSU7_9FLAO</name>
<dbReference type="OrthoDB" id="9759749at2"/>
<dbReference type="InterPro" id="IPR029062">
    <property type="entry name" value="Class_I_gatase-like"/>
</dbReference>
<protein>
    <submittedName>
        <fullName evidence="1">PIG-L family deacetylase</fullName>
    </submittedName>
</protein>
<reference evidence="1 2" key="1">
    <citation type="submission" date="2019-08" db="EMBL/GenBank/DDBJ databases">
        <title>Genome sequence of Gillisia hiemivivida IC154 (type strain).</title>
        <authorList>
            <person name="Bowman J.P."/>
        </authorList>
    </citation>
    <scope>NUCLEOTIDE SEQUENCE [LARGE SCALE GENOMIC DNA]</scope>
    <source>
        <strain evidence="1 2">IC154</strain>
    </source>
</reference>
<dbReference type="SUPFAM" id="SSF52317">
    <property type="entry name" value="Class I glutamine amidotransferase-like"/>
    <property type="match status" value="1"/>
</dbReference>
<comment type="caution">
    <text evidence="1">The sequence shown here is derived from an EMBL/GenBank/DDBJ whole genome shotgun (WGS) entry which is preliminary data.</text>
</comment>
<dbReference type="Pfam" id="PF02585">
    <property type="entry name" value="PIG-L"/>
    <property type="match status" value="1"/>
</dbReference>